<dbReference type="Pfam" id="PF13773">
    <property type="entry name" value="DUF4170"/>
    <property type="match status" value="1"/>
</dbReference>
<protein>
    <recommendedName>
        <fullName evidence="3">DUF4170 domain-containing protein</fullName>
    </recommendedName>
</protein>
<evidence type="ECO:0000313" key="1">
    <source>
        <dbReference type="EMBL" id="SHO61139.1"/>
    </source>
</evidence>
<dbReference type="InterPro" id="IPR025226">
    <property type="entry name" value="DUF4170"/>
</dbReference>
<name>A0A1M7Z8I2_9HYPH</name>
<dbReference type="OrthoDB" id="9800646at2"/>
<reference evidence="1 2" key="1">
    <citation type="submission" date="2016-12" db="EMBL/GenBank/DDBJ databases">
        <authorList>
            <person name="Song W.-J."/>
            <person name="Kurnit D.M."/>
        </authorList>
    </citation>
    <scope>NUCLEOTIDE SEQUENCE [LARGE SCALE GENOMIC DNA]</scope>
    <source>
        <strain evidence="1 2">DSM 19599</strain>
    </source>
</reference>
<evidence type="ECO:0008006" key="3">
    <source>
        <dbReference type="Google" id="ProtNLM"/>
    </source>
</evidence>
<evidence type="ECO:0000313" key="2">
    <source>
        <dbReference type="Proteomes" id="UP000186406"/>
    </source>
</evidence>
<dbReference type="AlphaFoldDB" id="A0A1M7Z8I2"/>
<dbReference type="Proteomes" id="UP000186406">
    <property type="component" value="Unassembled WGS sequence"/>
</dbReference>
<keyword evidence="2" id="KW-1185">Reference proteome</keyword>
<dbReference type="Gene3D" id="3.30.70.2400">
    <property type="entry name" value="Uncharacterised protein PF13773, DUF4170"/>
    <property type="match status" value="1"/>
</dbReference>
<organism evidence="1 2">
    <name type="scientific">Pseudoxanthobacter soli DSM 19599</name>
    <dbReference type="NCBI Taxonomy" id="1123029"/>
    <lineage>
        <taxon>Bacteria</taxon>
        <taxon>Pseudomonadati</taxon>
        <taxon>Pseudomonadota</taxon>
        <taxon>Alphaproteobacteria</taxon>
        <taxon>Hyphomicrobiales</taxon>
        <taxon>Segnochrobactraceae</taxon>
        <taxon>Pseudoxanthobacter</taxon>
    </lineage>
</organism>
<gene>
    <name evidence="1" type="ORF">SAMN02745172_00616</name>
</gene>
<accession>A0A1M7Z8I2</accession>
<dbReference type="EMBL" id="FRXO01000001">
    <property type="protein sequence ID" value="SHO61139.1"/>
    <property type="molecule type" value="Genomic_DNA"/>
</dbReference>
<sequence length="74" mass="8590">MHHHIRFWVVGGKYRDMNFTDLVPGTENVFGPFPTRRDAEETWRRISESHRSQCLTRFVITAEGAPARAQPLHA</sequence>
<proteinExistence type="predicted"/>
<dbReference type="RefSeq" id="WP_073625678.1">
    <property type="nucleotide sequence ID" value="NZ_FRXO01000001.1"/>
</dbReference>